<protein>
    <submittedName>
        <fullName evidence="6">Periplasmic nitrate reductase</fullName>
        <ecNumber evidence="6">1.9.6.1</ecNumber>
    </submittedName>
</protein>
<dbReference type="SUPFAM" id="SSF50692">
    <property type="entry name" value="ADC-like"/>
    <property type="match status" value="1"/>
</dbReference>
<dbReference type="Proteomes" id="UP000017429">
    <property type="component" value="Chromosome"/>
</dbReference>
<reference evidence="6" key="2">
    <citation type="submission" date="2022-05" db="EMBL/GenBank/DDBJ databases">
        <authorList>
            <person name="Proctor A.L."/>
            <person name="Phillips G.J."/>
            <person name="Wannemuehler M.J."/>
        </authorList>
    </citation>
    <scope>NUCLEOTIDE SEQUENCE</scope>
    <source>
        <strain evidence="6">ASF457</strain>
    </source>
</reference>
<name>V2Q1J7_9BACT</name>
<dbReference type="InterPro" id="IPR006657">
    <property type="entry name" value="MoPterin_dinucl-bd_dom"/>
</dbReference>
<dbReference type="PANTHER" id="PTHR43742:SF3">
    <property type="entry name" value="DIMETHYL SULFOXIDE REDUCTASE DMSA"/>
    <property type="match status" value="1"/>
</dbReference>
<comment type="similarity">
    <text evidence="2">Belongs to the prokaryotic molybdopterin-containing oxidoreductase family.</text>
</comment>
<evidence type="ECO:0000256" key="1">
    <source>
        <dbReference type="ARBA" id="ARBA00001942"/>
    </source>
</evidence>
<dbReference type="AlphaFoldDB" id="V2Q1J7"/>
<dbReference type="GO" id="GO:0009061">
    <property type="term" value="P:anaerobic respiration"/>
    <property type="evidence" value="ECO:0007669"/>
    <property type="project" value="TreeGrafter"/>
</dbReference>
<proteinExistence type="inferred from homology"/>
<dbReference type="Gene3D" id="2.40.40.20">
    <property type="match status" value="1"/>
</dbReference>
<keyword evidence="7" id="KW-1185">Reference proteome</keyword>
<evidence type="ECO:0000256" key="4">
    <source>
        <dbReference type="ARBA" id="ARBA00022723"/>
    </source>
</evidence>
<organism evidence="6 7">
    <name type="scientific">Mucispirillum schaedleri ASF457</name>
    <dbReference type="NCBI Taxonomy" id="1379858"/>
    <lineage>
        <taxon>Bacteria</taxon>
        <taxon>Pseudomonadati</taxon>
        <taxon>Deferribacterota</taxon>
        <taxon>Deferribacteres</taxon>
        <taxon>Deferribacterales</taxon>
        <taxon>Mucispirillaceae</taxon>
        <taxon>Mucispirillum</taxon>
    </lineage>
</organism>
<dbReference type="RefSeq" id="WP_023275307.1">
    <property type="nucleotide sequence ID" value="NZ_CP097562.1"/>
</dbReference>
<dbReference type="InterPro" id="IPR006655">
    <property type="entry name" value="Mopterin_OxRdtase_prok_CS"/>
</dbReference>
<keyword evidence="4" id="KW-0479">Metal-binding</keyword>
<evidence type="ECO:0000256" key="2">
    <source>
        <dbReference type="ARBA" id="ARBA00010312"/>
    </source>
</evidence>
<sequence length="1024" mass="113372">MSNPQSRACSRCRSYAGRLYSPSRMKYPLKQTKKRGDLTGFVRITWEQAMKEIAQRYNAILQKYGSEAIYNHMSSGQQGPYQRGGGNGASSVFAAVIGPLSGGYLHQGYNYSAHSASYFGTTYTGAYGKSNTTQLMQRNTGSLFLWGSHQLTSSNPYAYSAIISAQTIRDKGGRVWHMSPTLEDTGITLATDWVQLNPLTDVALISAIIYEMLVNTFNPDGSIKEDAYLDVDYLDTMVYGFFASPEYYIDSTTGNISLTSQNGYTKVNAVPAGYSYADYILGNEDNRLAEAKYGTAINGKVNYNSLEFSKSSQKVRGGRCKLGKDNTVGANAAYYYKKDLRKAKSPEWAEGICGVPAATIKEMAKNICDTVKAGKGVLHHCSNGWQRNAEGVNYLFALQNLSIISKGWGVDGAGYYQAAAYNAQYDTEIPKLVYKTANSDKANYANTVPKLPSCSMWHAGVKFAFADELKRNGYTGRYIPDMDMNKFTAGYSYADDANIKSFVKHKLSSTFKNSSILDYINQNHNSAERYEVGPDGYYAVEMNGNKPVYSGIRFVYTAAGNAIINQHMNSNDTAEMLECLPFYPEDPSNADGFCYIALDTNFSPTMRWADYALPGTANWEMTDIINGAGASQQIYMPKVIDGPGESKSTFEMNKLLAKYLVEIDGGYYAGLNSEFASRNDTPNSLIEQAFNNNDEAKGRWGTFENYQKDGYILGKPVALNDAKSLSENAILTAFNDYKATDMTIPFIQASSGAGVINTFDGQSCRTGTGNDYKHYIVDTNDPKMSYRFHVLSDVMVWEYEHRNEKFHGYLPIEERGNKNTDNQGDPLVYNIPVFFDYRDYFKQAYGKDLFKDNNNKPFFNLGTHIRYRSHSTFNESPLVRELGKYAIGGKASTDTDIFADVLPDFADINPPYNTKLTLKRLTPVGQAGCGYEALWMNPSDAYEKGIKDGDLVKVYNPIGSVHAVAKLSNRMSKGVTLLPQGGWYDPDANGIDDGGCSNTLCASTPTRCDHGNAQMSIVVFVEKA</sequence>
<dbReference type="KEGG" id="msch:N508_001010"/>
<dbReference type="SUPFAM" id="SSF53706">
    <property type="entry name" value="Formate dehydrogenase/DMSO reductase, domains 1-3"/>
    <property type="match status" value="1"/>
</dbReference>
<dbReference type="Pfam" id="PF01568">
    <property type="entry name" value="Molydop_binding"/>
    <property type="match status" value="1"/>
</dbReference>
<keyword evidence="5 6" id="KW-0560">Oxidoreductase</keyword>
<dbReference type="GO" id="GO:0043546">
    <property type="term" value="F:molybdopterin cofactor binding"/>
    <property type="evidence" value="ECO:0007669"/>
    <property type="project" value="InterPro"/>
</dbReference>
<reference evidence="6" key="3">
    <citation type="submission" date="2022-06" db="EMBL/GenBank/DDBJ databases">
        <title>Resources to Facilitate Use of the Altered Schaedler Flora (ASF) Mouse Model to Study Microbiome Function.</title>
        <authorList>
            <person name="Proctor A."/>
            <person name="Parvinroo S."/>
            <person name="Richie T."/>
            <person name="Jia X."/>
            <person name="Lee S.T.M."/>
            <person name="Karp P.D."/>
            <person name="Paley S."/>
            <person name="Kostic A.D."/>
            <person name="Pierre J.F."/>
            <person name="Wannemuehler M.J."/>
            <person name="Phillips G.J."/>
        </authorList>
    </citation>
    <scope>NUCLEOTIDE SEQUENCE</scope>
    <source>
        <strain evidence="6">ASF457</strain>
    </source>
</reference>
<dbReference type="PROSITE" id="PS00932">
    <property type="entry name" value="MOLYBDOPTERIN_PROK_3"/>
    <property type="match status" value="1"/>
</dbReference>
<evidence type="ECO:0000313" key="6">
    <source>
        <dbReference type="EMBL" id="USF23937.1"/>
    </source>
</evidence>
<comment type="cofactor">
    <cofactor evidence="1">
        <name>Mo-bis(molybdopterin guanine dinucleotide)</name>
        <dbReference type="ChEBI" id="CHEBI:60539"/>
    </cofactor>
</comment>
<dbReference type="Pfam" id="PF00384">
    <property type="entry name" value="Molybdopterin"/>
    <property type="match status" value="1"/>
</dbReference>
<dbReference type="EC" id="1.9.6.1" evidence="6"/>
<dbReference type="OrthoDB" id="9816402at2"/>
<accession>V2Q1J7</accession>
<dbReference type="InterPro" id="IPR009010">
    <property type="entry name" value="Asp_de-COase-like_dom_sf"/>
</dbReference>
<dbReference type="InterPro" id="IPR050612">
    <property type="entry name" value="Prok_Mopterin_Oxidored"/>
</dbReference>
<reference evidence="6" key="1">
    <citation type="journal article" date="2014" name="Genome Announc.">
        <title>Draft genome sequences of the altered schaedler flora, a defined bacterial community from gnotobiotic mice.</title>
        <authorList>
            <person name="Wannemuehler M.J."/>
            <person name="Overstreet A.M."/>
            <person name="Ward D.V."/>
            <person name="Phillips G.J."/>
        </authorList>
    </citation>
    <scope>NUCLEOTIDE SEQUENCE</scope>
    <source>
        <strain evidence="6">ASF457</strain>
    </source>
</reference>
<dbReference type="GO" id="GO:0050140">
    <property type="term" value="F:nitrate reductase (cytochrome) activity"/>
    <property type="evidence" value="ECO:0007669"/>
    <property type="project" value="UniProtKB-EC"/>
</dbReference>
<dbReference type="EMBL" id="CP097562">
    <property type="protein sequence ID" value="USF23937.1"/>
    <property type="molecule type" value="Genomic_DNA"/>
</dbReference>
<evidence type="ECO:0000256" key="5">
    <source>
        <dbReference type="ARBA" id="ARBA00023002"/>
    </source>
</evidence>
<dbReference type="GO" id="GO:0009055">
    <property type="term" value="F:electron transfer activity"/>
    <property type="evidence" value="ECO:0007669"/>
    <property type="project" value="TreeGrafter"/>
</dbReference>
<dbReference type="Gene3D" id="3.40.228.10">
    <property type="entry name" value="Dimethylsulfoxide Reductase, domain 2"/>
    <property type="match status" value="1"/>
</dbReference>
<dbReference type="eggNOG" id="COG0243">
    <property type="taxonomic scope" value="Bacteria"/>
</dbReference>
<dbReference type="Gene3D" id="3.40.50.740">
    <property type="match status" value="1"/>
</dbReference>
<dbReference type="InterPro" id="IPR006656">
    <property type="entry name" value="Mopterin_OxRdtase"/>
</dbReference>
<dbReference type="GO" id="GO:0030151">
    <property type="term" value="F:molybdenum ion binding"/>
    <property type="evidence" value="ECO:0007669"/>
    <property type="project" value="TreeGrafter"/>
</dbReference>
<gene>
    <name evidence="6" type="primary">napA_3</name>
    <name evidence="6" type="ORF">N508_001010</name>
</gene>
<dbReference type="PANTHER" id="PTHR43742">
    <property type="entry name" value="TRIMETHYLAMINE-N-OXIDE REDUCTASE"/>
    <property type="match status" value="1"/>
</dbReference>
<evidence type="ECO:0000256" key="3">
    <source>
        <dbReference type="ARBA" id="ARBA00022505"/>
    </source>
</evidence>
<dbReference type="GO" id="GO:0030288">
    <property type="term" value="C:outer membrane-bounded periplasmic space"/>
    <property type="evidence" value="ECO:0007669"/>
    <property type="project" value="TreeGrafter"/>
</dbReference>
<evidence type="ECO:0000313" key="7">
    <source>
        <dbReference type="Proteomes" id="UP000017429"/>
    </source>
</evidence>
<keyword evidence="3" id="KW-0500">Molybdenum</keyword>
<dbReference type="Gene3D" id="3.30.200.210">
    <property type="match status" value="1"/>
</dbReference>